<dbReference type="EMBL" id="SIDB01000007">
    <property type="protein sequence ID" value="KAI3430836.1"/>
    <property type="molecule type" value="Genomic_DNA"/>
</dbReference>
<dbReference type="AlphaFoldDB" id="A0A9D4TPE5"/>
<evidence type="ECO:0000256" key="1">
    <source>
        <dbReference type="ARBA" id="ARBA00005850"/>
    </source>
</evidence>
<dbReference type="FunFam" id="1.10.287.3240:FF:000003">
    <property type="entry name" value="V-type proton ATPase subunit D"/>
    <property type="match status" value="1"/>
</dbReference>
<proteinExistence type="inferred from homology"/>
<comment type="caution">
    <text evidence="5">The sequence shown here is derived from an EMBL/GenBank/DDBJ whole genome shotgun (WGS) entry which is preliminary data.</text>
</comment>
<keyword evidence="2" id="KW-0813">Transport</keyword>
<evidence type="ECO:0008006" key="7">
    <source>
        <dbReference type="Google" id="ProtNLM"/>
    </source>
</evidence>
<evidence type="ECO:0000256" key="4">
    <source>
        <dbReference type="SAM" id="Coils"/>
    </source>
</evidence>
<sequence length="258" mass="28642">MSTQNRYTCTPTVSVLGVMKARLGGATKGHSLLKKKADALNMRFRQILKKIVDTKEEMGRVMKASFFTLTQAKYACLGDFKHTVFDSVDQASIRVRASTDNVAGVKLPKFESLKEGQGSKLGLIGLGSGGKQIQECRKSFMKAVDLLVELASLQTAFLTLDEAIKTTNRRVNALEHVVKPRLENTIAYIKGELDELEREEFFRLKKVQSNKKKHQLAAEALEKARLAALAAEKEQEEQDKPGPSPILAAIKKVANDFY</sequence>
<accession>A0A9D4TPE5</accession>
<dbReference type="GO" id="GO:0046961">
    <property type="term" value="F:proton-transporting ATPase activity, rotational mechanism"/>
    <property type="evidence" value="ECO:0007669"/>
    <property type="project" value="InterPro"/>
</dbReference>
<keyword evidence="3" id="KW-0406">Ion transport</keyword>
<keyword evidence="4" id="KW-0175">Coiled coil</keyword>
<keyword evidence="6" id="KW-1185">Reference proteome</keyword>
<reference evidence="5" key="1">
    <citation type="journal article" date="2019" name="Plant J.">
        <title>Chlorella vulgaris genome assembly and annotation reveals the molecular basis for metabolic acclimation to high light conditions.</title>
        <authorList>
            <person name="Cecchin M."/>
            <person name="Marcolungo L."/>
            <person name="Rossato M."/>
            <person name="Girolomoni L."/>
            <person name="Cosentino E."/>
            <person name="Cuine S."/>
            <person name="Li-Beisson Y."/>
            <person name="Delledonne M."/>
            <person name="Ballottari M."/>
        </authorList>
    </citation>
    <scope>NUCLEOTIDE SEQUENCE</scope>
    <source>
        <strain evidence="5">211/11P</strain>
    </source>
</reference>
<name>A0A9D4TPE5_CHLVU</name>
<protein>
    <recommendedName>
        <fullName evidence="7">Vacuolar ATP synthase subunit D</fullName>
    </recommendedName>
</protein>
<dbReference type="PANTHER" id="PTHR11671">
    <property type="entry name" value="V-TYPE ATP SYNTHASE SUBUNIT D"/>
    <property type="match status" value="1"/>
</dbReference>
<dbReference type="NCBIfam" id="TIGR00309">
    <property type="entry name" value="V_ATPase_subD"/>
    <property type="match status" value="1"/>
</dbReference>
<dbReference type="Proteomes" id="UP001055712">
    <property type="component" value="Unassembled WGS sequence"/>
</dbReference>
<comment type="similarity">
    <text evidence="1">Belongs to the V-ATPase D subunit family.</text>
</comment>
<evidence type="ECO:0000256" key="2">
    <source>
        <dbReference type="ARBA" id="ARBA00022448"/>
    </source>
</evidence>
<gene>
    <name evidence="5" type="ORF">D9Q98_009247</name>
</gene>
<reference evidence="5" key="2">
    <citation type="submission" date="2020-11" db="EMBL/GenBank/DDBJ databases">
        <authorList>
            <person name="Cecchin M."/>
            <person name="Marcolungo L."/>
            <person name="Rossato M."/>
            <person name="Girolomoni L."/>
            <person name="Cosentino E."/>
            <person name="Cuine S."/>
            <person name="Li-Beisson Y."/>
            <person name="Delledonne M."/>
            <person name="Ballottari M."/>
        </authorList>
    </citation>
    <scope>NUCLEOTIDE SEQUENCE</scope>
    <source>
        <strain evidence="5">211/11P</strain>
        <tissue evidence="5">Whole cell</tissue>
    </source>
</reference>
<feature type="coiled-coil region" evidence="4">
    <location>
        <begin position="179"/>
        <end position="224"/>
    </location>
</feature>
<evidence type="ECO:0000313" key="6">
    <source>
        <dbReference type="Proteomes" id="UP001055712"/>
    </source>
</evidence>
<dbReference type="Gene3D" id="1.10.287.3240">
    <property type="match status" value="1"/>
</dbReference>
<dbReference type="OrthoDB" id="7676488at2759"/>
<evidence type="ECO:0000313" key="5">
    <source>
        <dbReference type="EMBL" id="KAI3430836.1"/>
    </source>
</evidence>
<dbReference type="InterPro" id="IPR002699">
    <property type="entry name" value="V_ATPase_D"/>
</dbReference>
<dbReference type="Pfam" id="PF01813">
    <property type="entry name" value="ATP-synt_D"/>
    <property type="match status" value="1"/>
</dbReference>
<organism evidence="5 6">
    <name type="scientific">Chlorella vulgaris</name>
    <name type="common">Green alga</name>
    <dbReference type="NCBI Taxonomy" id="3077"/>
    <lineage>
        <taxon>Eukaryota</taxon>
        <taxon>Viridiplantae</taxon>
        <taxon>Chlorophyta</taxon>
        <taxon>core chlorophytes</taxon>
        <taxon>Trebouxiophyceae</taxon>
        <taxon>Chlorellales</taxon>
        <taxon>Chlorellaceae</taxon>
        <taxon>Chlorella clade</taxon>
        <taxon>Chlorella</taxon>
    </lineage>
</organism>
<evidence type="ECO:0000256" key="3">
    <source>
        <dbReference type="ARBA" id="ARBA00023065"/>
    </source>
</evidence>